<keyword evidence="1" id="KW-0472">Membrane</keyword>
<dbReference type="AlphaFoldDB" id="A0A7L5DPN3"/>
<sequence length="358" mass="40304">MIPLFNRLFVRPFYEQIAGSLLVVMLLAFGFMRPMDHEALITAALGSPLLLGLFFLLWGLYALNAITFVLARLNDPTYLFLAAFRLVSRANRWLIWSSVMLSLLVPILGYAGWMLARAVHYDQWFALSCIIGFLIGLAGVGVAAIDYRLHHPAPDRFRLPRPAFRLPYLLFFPTYWLRHEPLSLLLTKGCSGLLLIGVCRLYPTDDYDERLLLIGLLLAVLFHASVPRQLSQFEGRYLPLLDNLPYSAGRRAGLYTLLYGLIWLPELALLLRNRPDAVAVGYVVLLWLTGWGWLLLLHMATYGRAVDPNRWLAFLFAGFIVGLMAIMAGLPVVAWGLAGWGIALLYSQLRSLPLKATS</sequence>
<keyword evidence="3" id="KW-1185">Reference proteome</keyword>
<protein>
    <submittedName>
        <fullName evidence="2">Uncharacterized protein</fullName>
    </submittedName>
</protein>
<evidence type="ECO:0000256" key="1">
    <source>
        <dbReference type="SAM" id="Phobius"/>
    </source>
</evidence>
<feature type="transmembrane region" description="Helical" evidence="1">
    <location>
        <begin position="125"/>
        <end position="147"/>
    </location>
</feature>
<feature type="transmembrane region" description="Helical" evidence="1">
    <location>
        <begin position="312"/>
        <end position="345"/>
    </location>
</feature>
<feature type="transmembrane region" description="Helical" evidence="1">
    <location>
        <begin position="278"/>
        <end position="300"/>
    </location>
</feature>
<gene>
    <name evidence="2" type="ORF">HH216_19955</name>
</gene>
<feature type="transmembrane region" description="Helical" evidence="1">
    <location>
        <begin position="211"/>
        <end position="230"/>
    </location>
</feature>
<feature type="transmembrane region" description="Helical" evidence="1">
    <location>
        <begin position="93"/>
        <end position="113"/>
    </location>
</feature>
<name>A0A7L5DPN3_9BACT</name>
<feature type="transmembrane region" description="Helical" evidence="1">
    <location>
        <begin position="252"/>
        <end position="271"/>
    </location>
</feature>
<dbReference type="KEGG" id="srho:HH216_19955"/>
<evidence type="ECO:0000313" key="2">
    <source>
        <dbReference type="EMBL" id="QJD80444.1"/>
    </source>
</evidence>
<dbReference type="Proteomes" id="UP000501128">
    <property type="component" value="Chromosome"/>
</dbReference>
<dbReference type="RefSeq" id="WP_169552403.1">
    <property type="nucleotide sequence ID" value="NZ_CP051677.1"/>
</dbReference>
<keyword evidence="1" id="KW-0812">Transmembrane</keyword>
<proteinExistence type="predicted"/>
<organism evidence="2 3">
    <name type="scientific">Spirosoma rhododendri</name>
    <dbReference type="NCBI Taxonomy" id="2728024"/>
    <lineage>
        <taxon>Bacteria</taxon>
        <taxon>Pseudomonadati</taxon>
        <taxon>Bacteroidota</taxon>
        <taxon>Cytophagia</taxon>
        <taxon>Cytophagales</taxon>
        <taxon>Cytophagaceae</taxon>
        <taxon>Spirosoma</taxon>
    </lineage>
</organism>
<reference evidence="2 3" key="1">
    <citation type="submission" date="2020-04" db="EMBL/GenBank/DDBJ databases">
        <title>Genome sequencing of novel species.</title>
        <authorList>
            <person name="Heo J."/>
            <person name="Kim S.-J."/>
            <person name="Kim J.-S."/>
            <person name="Hong S.-B."/>
            <person name="Kwon S.-W."/>
        </authorList>
    </citation>
    <scope>NUCLEOTIDE SEQUENCE [LARGE SCALE GENOMIC DNA]</scope>
    <source>
        <strain evidence="2 3">CJU-R4</strain>
    </source>
</reference>
<dbReference type="EMBL" id="CP051677">
    <property type="protein sequence ID" value="QJD80444.1"/>
    <property type="molecule type" value="Genomic_DNA"/>
</dbReference>
<accession>A0A7L5DPN3</accession>
<feature type="transmembrane region" description="Helical" evidence="1">
    <location>
        <begin position="12"/>
        <end position="31"/>
    </location>
</feature>
<feature type="transmembrane region" description="Helical" evidence="1">
    <location>
        <begin position="51"/>
        <end position="73"/>
    </location>
</feature>
<evidence type="ECO:0000313" key="3">
    <source>
        <dbReference type="Proteomes" id="UP000501128"/>
    </source>
</evidence>
<keyword evidence="1" id="KW-1133">Transmembrane helix</keyword>